<dbReference type="PANTHER" id="PTHR36845">
    <property type="entry name" value="HYDROLASE, PUTATIVE (AFU_ORTHOLOGUE AFUA_7G05090)-RELATED"/>
    <property type="match status" value="1"/>
</dbReference>
<evidence type="ECO:0000256" key="1">
    <source>
        <dbReference type="ARBA" id="ARBA00022801"/>
    </source>
</evidence>
<dbReference type="GO" id="GO:0000272">
    <property type="term" value="P:polysaccharide catabolic process"/>
    <property type="evidence" value="ECO:0007669"/>
    <property type="project" value="TreeGrafter"/>
</dbReference>
<dbReference type="InterPro" id="IPR052369">
    <property type="entry name" value="UG_Glycosaminoglycan_Hydrolase"/>
</dbReference>
<evidence type="ECO:0000256" key="2">
    <source>
        <dbReference type="ARBA" id="ARBA00038358"/>
    </source>
</evidence>
<organism evidence="3 4">
    <name type="scientific">Vibrio rotiferianus</name>
    <dbReference type="NCBI Taxonomy" id="190895"/>
    <lineage>
        <taxon>Bacteria</taxon>
        <taxon>Pseudomonadati</taxon>
        <taxon>Pseudomonadota</taxon>
        <taxon>Gammaproteobacteria</taxon>
        <taxon>Vibrionales</taxon>
        <taxon>Vibrionaceae</taxon>
        <taxon>Vibrio</taxon>
    </lineage>
</organism>
<sequence>MGCNDSEPKQDVTSVTKREALTIAASKYQLQADILDVEDGYPREYSKGYHWEQIKWQDWTNGFFPGALWMLSTYDNSFVPQAEKWTLPLKEAVNFNSHDLGFMFNNTFGLAYRLTENESYKPTLIQAADNLLARYNSKVGSIRSWDFGHYKYPVIIDNMMNLDLLWDVGSLSSGVQAYRQVATQHADTAMRNHLRVDGSTYHLIDYDPENGEVFSKETVQGYSDSSTWSRGQAWAIYGFTQAYYQTKQPQFLASAQLSAEYFLEHLPEDNVPPWDFSPEADQSIKDTSAAAVAASALWQLGEVSNNQRYKQRASDILSSLLVPKYFYTDTEIPALLKLASGNVPAGREVNTSLIYADYYFIEALLLQLGYIDWRL</sequence>
<gene>
    <name evidence="3" type="ORF">VroAM7_02620</name>
</gene>
<dbReference type="SUPFAM" id="SSF48208">
    <property type="entry name" value="Six-hairpin glycosidases"/>
    <property type="match status" value="1"/>
</dbReference>
<dbReference type="AlphaFoldDB" id="A0A510I242"/>
<protein>
    <submittedName>
        <fullName evidence="3">Glucuronyl hydrolase</fullName>
    </submittedName>
</protein>
<proteinExistence type="inferred from homology"/>
<reference evidence="4" key="1">
    <citation type="submission" date="2019-07" db="EMBL/GenBank/DDBJ databases">
        <title>Complete Genome Sequences of Vibrion rotiferianus strain AM7.</title>
        <authorList>
            <person name="Miyazaki K."/>
            <person name="Wiseschart A."/>
            <person name="Pootanakit K."/>
            <person name="Ishimori K."/>
            <person name="Kitahara K."/>
        </authorList>
    </citation>
    <scope>NUCLEOTIDE SEQUENCE [LARGE SCALE GENOMIC DNA]</scope>
    <source>
        <strain evidence="4">AM7</strain>
    </source>
</reference>
<name>A0A510I242_9VIBR</name>
<dbReference type="EMBL" id="AP019798">
    <property type="protein sequence ID" value="BBL87609.1"/>
    <property type="molecule type" value="Genomic_DNA"/>
</dbReference>
<evidence type="ECO:0000313" key="3">
    <source>
        <dbReference type="EMBL" id="BBL87609.1"/>
    </source>
</evidence>
<comment type="similarity">
    <text evidence="2">Belongs to the glycosyl hydrolase 88 family.</text>
</comment>
<dbReference type="InterPro" id="IPR012341">
    <property type="entry name" value="6hp_glycosidase-like_sf"/>
</dbReference>
<evidence type="ECO:0000313" key="4">
    <source>
        <dbReference type="Proteomes" id="UP000315115"/>
    </source>
</evidence>
<accession>A0A510I242</accession>
<dbReference type="PANTHER" id="PTHR36845:SF1">
    <property type="entry name" value="HYDROLASE, PUTATIVE (AFU_ORTHOLOGUE AFUA_7G05090)-RELATED"/>
    <property type="match status" value="1"/>
</dbReference>
<dbReference type="Proteomes" id="UP000315115">
    <property type="component" value="Chromosome 1"/>
</dbReference>
<dbReference type="InterPro" id="IPR008928">
    <property type="entry name" value="6-hairpin_glycosidase_sf"/>
</dbReference>
<keyword evidence="1 3" id="KW-0378">Hydrolase</keyword>
<dbReference type="Gene3D" id="1.50.10.10">
    <property type="match status" value="1"/>
</dbReference>
<dbReference type="GO" id="GO:0052757">
    <property type="term" value="F:chondroitin hydrolase activity"/>
    <property type="evidence" value="ECO:0007669"/>
    <property type="project" value="TreeGrafter"/>
</dbReference>
<dbReference type="RefSeq" id="WP_172622517.1">
    <property type="nucleotide sequence ID" value="NZ_AP019798.1"/>
</dbReference>